<sequence length="66" mass="6420">MSNDSISPRVSVVVGLLALAPVLWYGVGGSNTAVAVSFVNVLITIGALLIATGPAEIATGHGGSSA</sequence>
<name>M1XR19_NATM8</name>
<feature type="domain" description="DUF8131" evidence="2">
    <location>
        <begin position="5"/>
        <end position="64"/>
    </location>
</feature>
<dbReference type="InterPro" id="IPR058444">
    <property type="entry name" value="DUF8131"/>
</dbReference>
<keyword evidence="3" id="KW-0560">Oxidoreductase</keyword>
<dbReference type="RefSeq" id="WP_015409439.1">
    <property type="nucleotide sequence ID" value="NC_020388.1"/>
</dbReference>
<dbReference type="eggNOG" id="arCOG10155">
    <property type="taxonomic scope" value="Archaea"/>
</dbReference>
<keyword evidence="4" id="KW-1185">Reference proteome</keyword>
<dbReference type="EC" id="1.9.3.-" evidence="3"/>
<evidence type="ECO:0000259" key="2">
    <source>
        <dbReference type="Pfam" id="PF26452"/>
    </source>
</evidence>
<feature type="transmembrane region" description="Helical" evidence="1">
    <location>
        <begin position="7"/>
        <end position="27"/>
    </location>
</feature>
<accession>M1XR19</accession>
<gene>
    <name evidence="3" type="primary">cbaE</name>
    <name evidence="3" type="ordered locus">Nmlp_2478</name>
</gene>
<reference evidence="3 4" key="1">
    <citation type="journal article" date="2013" name="Genome Announc.">
        <title>Genome of the haloarchaeon Natronomonas moolapensis, a neutrophilic member of a previously haloalkaliphilic genus.</title>
        <authorList>
            <person name="Dyall-Smith M.L."/>
            <person name="Pfeiffer F."/>
            <person name="Oberwinkler T."/>
            <person name="Klee K."/>
            <person name="Rampp M."/>
            <person name="Palm P."/>
            <person name="Gross K."/>
            <person name="Schuster S.C."/>
            <person name="Oesterhelt D."/>
        </authorList>
    </citation>
    <scope>NUCLEOTIDE SEQUENCE [LARGE SCALE GENOMIC DNA]</scope>
    <source>
        <strain evidence="4">DSM 18674 / JCM 14361 / 8.8.11</strain>
    </source>
</reference>
<dbReference type="AlphaFoldDB" id="M1XR19"/>
<dbReference type="EMBL" id="HF582854">
    <property type="protein sequence ID" value="CCQ36644.1"/>
    <property type="molecule type" value="Genomic_DNA"/>
</dbReference>
<evidence type="ECO:0000256" key="1">
    <source>
        <dbReference type="SAM" id="Phobius"/>
    </source>
</evidence>
<evidence type="ECO:0000313" key="3">
    <source>
        <dbReference type="EMBL" id="CCQ36644.1"/>
    </source>
</evidence>
<dbReference type="GeneID" id="14651310"/>
<protein>
    <submittedName>
        <fullName evidence="3">Ba3-type terminal oxidase subunit CbaE</fullName>
        <ecNumber evidence="3">1.9.3.-</ecNumber>
    </submittedName>
</protein>
<organism evidence="3 4">
    <name type="scientific">Natronomonas moolapensis (strain DSM 18674 / CECT 7526 / JCM 14361 / 8.8.11)</name>
    <dbReference type="NCBI Taxonomy" id="268739"/>
    <lineage>
        <taxon>Archaea</taxon>
        <taxon>Methanobacteriati</taxon>
        <taxon>Methanobacteriota</taxon>
        <taxon>Stenosarchaea group</taxon>
        <taxon>Halobacteria</taxon>
        <taxon>Halobacteriales</taxon>
        <taxon>Natronomonadaceae</taxon>
        <taxon>Natronomonas</taxon>
    </lineage>
</organism>
<keyword evidence="1" id="KW-1133">Transmembrane helix</keyword>
<dbReference type="HOGENOM" id="CLU_200163_0_0_2"/>
<feature type="transmembrane region" description="Helical" evidence="1">
    <location>
        <begin position="33"/>
        <end position="51"/>
    </location>
</feature>
<dbReference type="Pfam" id="PF26452">
    <property type="entry name" value="DUF8131"/>
    <property type="match status" value="1"/>
</dbReference>
<dbReference type="GO" id="GO:0016491">
    <property type="term" value="F:oxidoreductase activity"/>
    <property type="evidence" value="ECO:0007669"/>
    <property type="project" value="UniProtKB-KW"/>
</dbReference>
<dbReference type="KEGG" id="nmo:Nmlp_2478"/>
<keyword evidence="1" id="KW-0812">Transmembrane</keyword>
<keyword evidence="1" id="KW-0472">Membrane</keyword>
<dbReference type="Proteomes" id="UP000011867">
    <property type="component" value="Chromosome"/>
</dbReference>
<evidence type="ECO:0000313" key="4">
    <source>
        <dbReference type="Proteomes" id="UP000011867"/>
    </source>
</evidence>
<dbReference type="STRING" id="268739.Nmlp_2478"/>
<proteinExistence type="predicted"/>